<dbReference type="PANTHER" id="PTHR47934">
    <property type="entry name" value="PENTATRICOPEPTIDE REPEAT-CONTAINING PROTEIN PET309, MITOCHONDRIAL"/>
    <property type="match status" value="1"/>
</dbReference>
<comment type="similarity">
    <text evidence="1">Belongs to the PPR family. P subfamily.</text>
</comment>
<dbReference type="GO" id="GO:0005739">
    <property type="term" value="C:mitochondrion"/>
    <property type="evidence" value="ECO:0007669"/>
    <property type="project" value="TreeGrafter"/>
</dbReference>
<dbReference type="AlphaFoldDB" id="A0A1J3GJM1"/>
<dbReference type="Gene3D" id="1.25.40.10">
    <property type="entry name" value="Tetratricopeptide repeat domain"/>
    <property type="match status" value="6"/>
</dbReference>
<feature type="repeat" description="PPR" evidence="3">
    <location>
        <begin position="151"/>
        <end position="185"/>
    </location>
</feature>
<dbReference type="GO" id="GO:0006396">
    <property type="term" value="P:RNA processing"/>
    <property type="evidence" value="ECO:0007669"/>
    <property type="project" value="TreeGrafter"/>
</dbReference>
<dbReference type="Pfam" id="PF13041">
    <property type="entry name" value="PPR_2"/>
    <property type="match status" value="2"/>
</dbReference>
<dbReference type="InterPro" id="IPR011990">
    <property type="entry name" value="TPR-like_helical_dom_sf"/>
</dbReference>
<keyword evidence="2" id="KW-0677">Repeat</keyword>
<dbReference type="NCBIfam" id="TIGR00756">
    <property type="entry name" value="PPR"/>
    <property type="match status" value="9"/>
</dbReference>
<feature type="repeat" description="PPR" evidence="3">
    <location>
        <begin position="503"/>
        <end position="537"/>
    </location>
</feature>
<dbReference type="SUPFAM" id="SSF81901">
    <property type="entry name" value="HCP-like"/>
    <property type="match status" value="1"/>
</dbReference>
<dbReference type="Pfam" id="PF01535">
    <property type="entry name" value="PPR"/>
    <property type="match status" value="5"/>
</dbReference>
<dbReference type="Pfam" id="PF12854">
    <property type="entry name" value="PPR_1"/>
    <property type="match status" value="3"/>
</dbReference>
<accession>A0A1J3GJM1</accession>
<feature type="repeat" description="PPR" evidence="3">
    <location>
        <begin position="402"/>
        <end position="436"/>
    </location>
</feature>
<dbReference type="GO" id="GO:0003729">
    <property type="term" value="F:mRNA binding"/>
    <property type="evidence" value="ECO:0007669"/>
    <property type="project" value="TreeGrafter"/>
</dbReference>
<gene>
    <name evidence="4" type="ORF">LE_TR8692_c0_g1_i1_g.29262</name>
</gene>
<proteinExistence type="inferred from homology"/>
<protein>
    <submittedName>
        <fullName evidence="4">Pentatricopeptide repeat-containing protein</fullName>
    </submittedName>
</protein>
<evidence type="ECO:0000256" key="1">
    <source>
        <dbReference type="ARBA" id="ARBA00007626"/>
    </source>
</evidence>
<reference evidence="4" key="1">
    <citation type="submission" date="2016-07" db="EMBL/GenBank/DDBJ databases">
        <title>De novo transcriptome assembly of four accessions of the metal hyperaccumulator plant Noccaea caerulescens.</title>
        <authorList>
            <person name="Blande D."/>
            <person name="Halimaa P."/>
            <person name="Tervahauta A.I."/>
            <person name="Aarts M.G."/>
            <person name="Karenlampi S.O."/>
        </authorList>
    </citation>
    <scope>NUCLEOTIDE SEQUENCE</scope>
</reference>
<dbReference type="InterPro" id="IPR051114">
    <property type="entry name" value="Mito_RNA_Proc_CCM1"/>
</dbReference>
<feature type="repeat" description="PPR" evidence="3">
    <location>
        <begin position="615"/>
        <end position="649"/>
    </location>
</feature>
<organism evidence="4">
    <name type="scientific">Noccaea caerulescens</name>
    <name type="common">Alpine penny-cress</name>
    <name type="synonym">Thlaspi caerulescens</name>
    <dbReference type="NCBI Taxonomy" id="107243"/>
    <lineage>
        <taxon>Eukaryota</taxon>
        <taxon>Viridiplantae</taxon>
        <taxon>Streptophyta</taxon>
        <taxon>Embryophyta</taxon>
        <taxon>Tracheophyta</taxon>
        <taxon>Spermatophyta</taxon>
        <taxon>Magnoliopsida</taxon>
        <taxon>eudicotyledons</taxon>
        <taxon>Gunneridae</taxon>
        <taxon>Pentapetalae</taxon>
        <taxon>rosids</taxon>
        <taxon>malvids</taxon>
        <taxon>Brassicales</taxon>
        <taxon>Brassicaceae</taxon>
        <taxon>Coluteocarpeae</taxon>
        <taxon>Noccaea</taxon>
    </lineage>
</organism>
<evidence type="ECO:0000313" key="4">
    <source>
        <dbReference type="EMBL" id="JAU55894.1"/>
    </source>
</evidence>
<dbReference type="PANTHER" id="PTHR47934:SF28">
    <property type="entry name" value="OS04G0488500 PROTEIN"/>
    <property type="match status" value="1"/>
</dbReference>
<dbReference type="PROSITE" id="PS51375">
    <property type="entry name" value="PPR"/>
    <property type="match status" value="8"/>
</dbReference>
<dbReference type="GO" id="GO:0007005">
    <property type="term" value="P:mitochondrion organization"/>
    <property type="evidence" value="ECO:0007669"/>
    <property type="project" value="TreeGrafter"/>
</dbReference>
<feature type="repeat" description="PPR" evidence="3">
    <location>
        <begin position="468"/>
        <end position="502"/>
    </location>
</feature>
<name>A0A1J3GJM1_NOCCA</name>
<evidence type="ECO:0000256" key="3">
    <source>
        <dbReference type="PROSITE-ProRule" id="PRU00708"/>
    </source>
</evidence>
<sequence>MRVQTAAAAMTVIRRPFTSASREFKKSRNHLESFLRYIRTPEITYFVELDPDFRHSISCYASVLKALRTHGTTFQLDKAITNMTFECKSVQECLFVVDFWRQHSEAYSYQPKYRLTRKCYDSLLYQLADFGLAGEMKCLYTEMLELRVSPGANTYNRIIEGYCEVGYVVEAMQYVCKMIQAGLGLDDAYTCIVLGYCKRMDLDSAFQVFNDMPCSRNMVTYSHLIQVLCDAGKTDEALSLFARMKDDDCIDPTCDTYDAFIVRCTQSKTYDALMEGLCKKNVHKAMRLLPEMLDRRLFPSLDTFNLLIAGQCRSGNFDTAYRLLGVMDHIPNRQTHGCIIDYLCRSKRVEEARVLFDSLALVKKNVTMYNSLIDGYCKAGKLDDARVLFEEMESDGCCFPPDSCTFTALIHGLCNDGDLKEALSMVEKMARMGLQPTVCTRTILIRQMLKQGCFDEARTCFNDMLSPDAQTYNAFVEAYCSAGRVQEAEDMMVKMKADGVPPDVFTYTLLIKAYGHVGMTCSAFHVLKRMSDAACEPSHHTFLALIKHLATGVVWKMMEFDVVAQLLEKMVDHGCTPDASCYEKLIFGMCEVGNLGIAQTLLEEMETRGMPLPPSEMVSNALLGCCCKLQKHEEAAKVVENMICSGQSPELEYCKRVILNLYRGGAKERGRSVFKKLLRCGYYYDDEIAWKILIDGVLKEEHVDADAFSEMFQAMQEHGCKFCPQTHQSLIQGKTDPAKAVAPYTSDLFTFGTEFYSL</sequence>
<feature type="repeat" description="PPR" evidence="3">
    <location>
        <begin position="578"/>
        <end position="612"/>
    </location>
</feature>
<feature type="repeat" description="PPR" evidence="3">
    <location>
        <begin position="217"/>
        <end position="251"/>
    </location>
</feature>
<dbReference type="EMBL" id="GEVL01021447">
    <property type="protein sequence ID" value="JAU55894.1"/>
    <property type="molecule type" value="Transcribed_RNA"/>
</dbReference>
<evidence type="ECO:0000256" key="2">
    <source>
        <dbReference type="ARBA" id="ARBA00022737"/>
    </source>
</evidence>
<dbReference type="InterPro" id="IPR002885">
    <property type="entry name" value="PPR_rpt"/>
</dbReference>
<feature type="repeat" description="PPR" evidence="3">
    <location>
        <begin position="365"/>
        <end position="399"/>
    </location>
</feature>